<dbReference type="Proteomes" id="UP000830395">
    <property type="component" value="Chromosome 17"/>
</dbReference>
<evidence type="ECO:0000313" key="2">
    <source>
        <dbReference type="Proteomes" id="UP000830395"/>
    </source>
</evidence>
<accession>A0ACC5Z2T7</accession>
<reference evidence="1" key="1">
    <citation type="submission" date="2020-02" db="EMBL/GenBank/DDBJ databases">
        <title>Genome sequencing of the panga catfish, Pangasius djambal.</title>
        <authorList>
            <person name="Wen M."/>
            <person name="Zahm M."/>
            <person name="Roques C."/>
            <person name="Cabau C."/>
            <person name="Klopp C."/>
            <person name="Donnadieu C."/>
            <person name="Jouanno E."/>
            <person name="Avarre J.-C."/>
            <person name="Campet M."/>
            <person name="Ha T."/>
            <person name="Dugue R."/>
            <person name="Lampietro C."/>
            <person name="Louis A."/>
            <person name="Herpin A."/>
            <person name="Echchiki A."/>
            <person name="Berthelot C."/>
            <person name="Parey E."/>
            <person name="Roest-Crollius H."/>
            <person name="Braasch I."/>
            <person name="Postlethwait J.H."/>
            <person name="Bobe J."/>
            <person name="Montfort J."/>
            <person name="Bouchez O."/>
            <person name="Begum T."/>
            <person name="Schartl M."/>
            <person name="Gustiano R."/>
            <person name="Guiguen Y."/>
        </authorList>
    </citation>
    <scope>NUCLEOTIDE SEQUENCE</scope>
    <source>
        <strain evidence="1">Pdj_M5554</strain>
    </source>
</reference>
<dbReference type="EMBL" id="CM040991">
    <property type="protein sequence ID" value="MCJ8742356.1"/>
    <property type="molecule type" value="Genomic_DNA"/>
</dbReference>
<proteinExistence type="predicted"/>
<evidence type="ECO:0000313" key="1">
    <source>
        <dbReference type="EMBL" id="MCJ8742356.1"/>
    </source>
</evidence>
<name>A0ACC5Z2T7_9TELE</name>
<comment type="caution">
    <text evidence="1">The sequence shown here is derived from an EMBL/GenBank/DDBJ whole genome shotgun (WGS) entry which is preliminary data.</text>
</comment>
<gene>
    <name evidence="1" type="ORF">PDJAM_G00081160</name>
</gene>
<protein>
    <submittedName>
        <fullName evidence="1">Uncharacterized protein</fullName>
    </submittedName>
</protein>
<sequence>MNSFPFNSCFDSDCGFDSHDMDFDELDCSDPLAMSGRCDLHKGLRIEVSKEPLSMRRIANVIIALQRLKHTQNIRSTEFTDQELFNIILENVIEETIVIDLNCSESKSYSRQDKVVQCTICDKSKRALVRRENLPILLAITLKGGNEKNKAWFNLSAYTPPNCTDTRGQPVCLGIVKSNFFLSCTMENGTPFLGIEEVKDKESLKAIKENDGMERFLFFRNGTGESLNTFESVKYPGWFITTSKDDFKPVQMSLTRQGMDSTTPLKVCCGIWHQAINSRSFKSCKLQAGASMDRTCLSSTSHRRSIRLSSGEFEGQVNTTAIREYEGVYLVCRKA</sequence>
<keyword evidence="2" id="KW-1185">Reference proteome</keyword>
<organism evidence="1 2">
    <name type="scientific">Pangasius djambal</name>
    <dbReference type="NCBI Taxonomy" id="1691987"/>
    <lineage>
        <taxon>Eukaryota</taxon>
        <taxon>Metazoa</taxon>
        <taxon>Chordata</taxon>
        <taxon>Craniata</taxon>
        <taxon>Vertebrata</taxon>
        <taxon>Euteleostomi</taxon>
        <taxon>Actinopterygii</taxon>
        <taxon>Neopterygii</taxon>
        <taxon>Teleostei</taxon>
        <taxon>Ostariophysi</taxon>
        <taxon>Siluriformes</taxon>
        <taxon>Pangasiidae</taxon>
        <taxon>Pangasius</taxon>
    </lineage>
</organism>